<proteinExistence type="predicted"/>
<dbReference type="SUPFAM" id="SSF56672">
    <property type="entry name" value="DNA/RNA polymerases"/>
    <property type="match status" value="1"/>
</dbReference>
<gene>
    <name evidence="1" type="ORF">QO006_002869</name>
</gene>
<comment type="caution">
    <text evidence="1">The sequence shown here is derived from an EMBL/GenBank/DDBJ whole genome shotgun (WGS) entry which is preliminary data.</text>
</comment>
<reference evidence="1 2" key="1">
    <citation type="submission" date="2023-07" db="EMBL/GenBank/DDBJ databases">
        <title>Genomic Encyclopedia of Type Strains, Phase IV (KMG-IV): sequencing the most valuable type-strain genomes for metagenomic binning, comparative biology and taxonomic classification.</title>
        <authorList>
            <person name="Goeker M."/>
        </authorList>
    </citation>
    <scope>NUCLEOTIDE SEQUENCE [LARGE SCALE GENOMIC DNA]</scope>
    <source>
        <strain evidence="1 2">NIO-1023</strain>
    </source>
</reference>
<protein>
    <submittedName>
        <fullName evidence="1">Protein ImuB</fullName>
    </submittedName>
</protein>
<dbReference type="InterPro" id="IPR043502">
    <property type="entry name" value="DNA/RNA_pol_sf"/>
</dbReference>
<evidence type="ECO:0000313" key="1">
    <source>
        <dbReference type="EMBL" id="MDP9765418.1"/>
    </source>
</evidence>
<sequence length="417" mass="46199">MIACLNLTPWPLMLLQRQHPGVPVAVLSEGRLRKVLHASPDAVNGGVQTNMRDLAAISRVPELHAEVIAAPVQQATWNELLEDLYARYSDRIEGKTPGLAYLKVSTQTARELAAALHAPVGVADSMELAYLASVRAKPGEIREIQAGPAETTFLQLTPIEGLSVAGLTPVHAERLRFLGVRGIADLWKWSAAQREAFLGVDVGKRVNRFLKGERTTALPRYTPGQVIEAHLDFDQPLLEPAETESALKELLPEAVTALRGRTAAYVTLHADTVGGRLTATRKLKWPLDGQALHRIALLALEDTQALPLGIDRLTVQFSGLQHPARMVGLWAGIAELEVTKDVLDRFPDALVRVRWLDPWAYATDQKYQWVDWLTGDVRLTAMTPTRSRPLTPMKRREVAAERMLAFFEQTARREDQA</sequence>
<name>A0ABT9MFQ2_9DEIO</name>
<dbReference type="RefSeq" id="WP_307467422.1">
    <property type="nucleotide sequence ID" value="NZ_JAURUR010000011.1"/>
</dbReference>
<dbReference type="Proteomes" id="UP001232163">
    <property type="component" value="Unassembled WGS sequence"/>
</dbReference>
<organism evidence="1 2">
    <name type="scientific">Deinococcus enclensis</name>
    <dbReference type="NCBI Taxonomy" id="1049582"/>
    <lineage>
        <taxon>Bacteria</taxon>
        <taxon>Thermotogati</taxon>
        <taxon>Deinococcota</taxon>
        <taxon>Deinococci</taxon>
        <taxon>Deinococcales</taxon>
        <taxon>Deinococcaceae</taxon>
        <taxon>Deinococcus</taxon>
    </lineage>
</organism>
<keyword evidence="2" id="KW-1185">Reference proteome</keyword>
<accession>A0ABT9MFQ2</accession>
<dbReference type="EMBL" id="JAURUR010000011">
    <property type="protein sequence ID" value="MDP9765418.1"/>
    <property type="molecule type" value="Genomic_DNA"/>
</dbReference>
<evidence type="ECO:0000313" key="2">
    <source>
        <dbReference type="Proteomes" id="UP001232163"/>
    </source>
</evidence>